<gene>
    <name evidence="1" type="ORF">D3872_03745</name>
</gene>
<sequence length="311" mass="32208">MQIFSRDQTIQALPYSRLVPAVAEAAKQLAAGVITAPDRQVVPIDADSVLLSMPAIAADIGVTKLITVHSKNARHGLPAIQGEVIVFDTATGRRLALLDGPTVTARRTAAMTLLGIETLAPKRPASVLIIGTGTQAAAHCDALVDYFGVCDFRIAGTTLASAETFAAALRARHAPAALQVEALAAGSLRQVVPQTDVIIALTTSGVPVIPARIAAQTLAVGVGAFKPDMAEFPPELLHERQIIVDDLDGAKHEAGDLIQAGVDWSKVTPLGDILSGKAARPSGVPVFKTVGQAAWDLAAARVATASLQHSS</sequence>
<proteinExistence type="predicted"/>
<dbReference type="AlphaFoldDB" id="A0A418Y6U1"/>
<organism evidence="1 2">
    <name type="scientific">Massilia cavernae</name>
    <dbReference type="NCBI Taxonomy" id="2320864"/>
    <lineage>
        <taxon>Bacteria</taxon>
        <taxon>Pseudomonadati</taxon>
        <taxon>Pseudomonadota</taxon>
        <taxon>Betaproteobacteria</taxon>
        <taxon>Burkholderiales</taxon>
        <taxon>Oxalobacteraceae</taxon>
        <taxon>Telluria group</taxon>
        <taxon>Massilia</taxon>
    </lineage>
</organism>
<accession>A0A418Y6U1</accession>
<dbReference type="PIRSF" id="PIRSF001439">
    <property type="entry name" value="CryM"/>
    <property type="match status" value="1"/>
</dbReference>
<dbReference type="OrthoDB" id="5293744at2"/>
<dbReference type="NCBIfam" id="NF005603">
    <property type="entry name" value="PRK07340.1"/>
    <property type="match status" value="1"/>
</dbReference>
<dbReference type="PANTHER" id="PTHR13812:SF19">
    <property type="entry name" value="KETIMINE REDUCTASE MU-CRYSTALLIN"/>
    <property type="match status" value="1"/>
</dbReference>
<protein>
    <submittedName>
        <fullName evidence="1">Delta(1)-pyrroline-2-carboxylate reductase family protein</fullName>
    </submittedName>
</protein>
<evidence type="ECO:0000313" key="1">
    <source>
        <dbReference type="EMBL" id="RJG24134.1"/>
    </source>
</evidence>
<dbReference type="InterPro" id="IPR023401">
    <property type="entry name" value="ODC_N"/>
</dbReference>
<dbReference type="Gene3D" id="3.30.1780.10">
    <property type="entry name" value="ornithine cyclodeaminase, domain 1"/>
    <property type="match status" value="1"/>
</dbReference>
<dbReference type="Proteomes" id="UP000284006">
    <property type="component" value="Unassembled WGS sequence"/>
</dbReference>
<comment type="caution">
    <text evidence="1">The sequence shown here is derived from an EMBL/GenBank/DDBJ whole genome shotgun (WGS) entry which is preliminary data.</text>
</comment>
<dbReference type="GO" id="GO:0005737">
    <property type="term" value="C:cytoplasm"/>
    <property type="evidence" value="ECO:0007669"/>
    <property type="project" value="TreeGrafter"/>
</dbReference>
<name>A0A418Y6U1_9BURK</name>
<dbReference type="SUPFAM" id="SSF51735">
    <property type="entry name" value="NAD(P)-binding Rossmann-fold domains"/>
    <property type="match status" value="1"/>
</dbReference>
<dbReference type="InterPro" id="IPR036291">
    <property type="entry name" value="NAD(P)-bd_dom_sf"/>
</dbReference>
<dbReference type="RefSeq" id="WP_119809540.1">
    <property type="nucleotide sequence ID" value="NZ_QYUP01000037.1"/>
</dbReference>
<dbReference type="EMBL" id="QYUP01000037">
    <property type="protein sequence ID" value="RJG24134.1"/>
    <property type="molecule type" value="Genomic_DNA"/>
</dbReference>
<dbReference type="PANTHER" id="PTHR13812">
    <property type="entry name" value="KETIMINE REDUCTASE MU-CRYSTALLIN"/>
    <property type="match status" value="1"/>
</dbReference>
<evidence type="ECO:0000313" key="2">
    <source>
        <dbReference type="Proteomes" id="UP000284006"/>
    </source>
</evidence>
<reference evidence="1 2" key="1">
    <citation type="submission" date="2018-09" db="EMBL/GenBank/DDBJ databases">
        <authorList>
            <person name="Zhu H."/>
        </authorList>
    </citation>
    <scope>NUCLEOTIDE SEQUENCE [LARGE SCALE GENOMIC DNA]</scope>
    <source>
        <strain evidence="1 2">K1S02-61</strain>
    </source>
</reference>
<dbReference type="InterPro" id="IPR003462">
    <property type="entry name" value="ODC_Mu_crystall"/>
</dbReference>
<keyword evidence="2" id="KW-1185">Reference proteome</keyword>
<dbReference type="Gene3D" id="3.40.50.720">
    <property type="entry name" value="NAD(P)-binding Rossmann-like Domain"/>
    <property type="match status" value="1"/>
</dbReference>
<dbReference type="Pfam" id="PF02423">
    <property type="entry name" value="OCD_Mu_crystall"/>
    <property type="match status" value="1"/>
</dbReference>